<feature type="compositionally biased region" description="Low complexity" evidence="1">
    <location>
        <begin position="389"/>
        <end position="405"/>
    </location>
</feature>
<dbReference type="AlphaFoldDB" id="A0A5B9WC64"/>
<proteinExistence type="predicted"/>
<evidence type="ECO:0000313" key="3">
    <source>
        <dbReference type="Proteomes" id="UP000324233"/>
    </source>
</evidence>
<gene>
    <name evidence="2" type="ORF">OJF2_64100</name>
</gene>
<feature type="compositionally biased region" description="Acidic residues" evidence="1">
    <location>
        <begin position="262"/>
        <end position="271"/>
    </location>
</feature>
<keyword evidence="3" id="KW-1185">Reference proteome</keyword>
<sequence>MADDAPSEDLDERFLELRRRAHELSLRGLYRSNAAVAGELRRLARAEQRIVDYLYGSFELMNYASSRLDPATQSATALELIAALEDEDHARTIQPDLPEAEYSATRAWMTACAYDNLAYATGYQKGLNSEGLHACINEGIEVCRRTGKIECITCFREYATDVYRSADDLDMALHFARLGESHQVVGRHDRRWVGARDQSRLHLLQGRLQAALDDILRSWKLAGTYHSPRIARWKTRLHLEMILLLMGRDDDPDALLGPALTSDDEPEDAEPVELPPPGEFPELEQLSAQVDALRHLVNNRPDEAAAILEKYDRLLDQRGYLSEWFETRLQLIAARRFGGRTGEALARLARPLEERARTARDWLTLRRLARLLDESLPPTPLALLADPAEADGAARPAASETAATAGDSPSPEPPEQPAWTPLQQRITDFYRRASQLAAEGTEAQWQELLAELMAIDPSTVQLPDEAAGLLITAHHFKKQNADLPAVWSWARRLGDRFPEDPAVQSYLAGLGGELRDVPDAPLAQLPSPEDVERLHRRAMDLAPDQPGVFSLAGRYYLEAGNQSEAERCLARGFRLDRTSSFFALQLARIYQQSDRPRDAMAALDLCLREGSEDPAVSWQAATLATALGQWEPVLAYIDHYEAHSPGEPWASYFKAFALVKLNRPDEALDAAVEEGRRSPERPFAWQPLAAAATAAKGDLDGFRAKMAEILAQPLSGVDYLTPRGLVQNLEMLRTAVAVLPADDPIRSRLDALLLSSGLATNEYFDEIRQLGEPVPDVNFYECVVDQPLDESWASSPGCLAGEDDWTAYTIIWGILARDEDEARRIALAWQGRCYPLPARSCEAELTSSGYRDKVGVVWQGMREGRTE</sequence>
<dbReference type="KEGG" id="agv:OJF2_64100"/>
<reference evidence="2 3" key="1">
    <citation type="submission" date="2019-08" db="EMBL/GenBank/DDBJ databases">
        <title>Deep-cultivation of Planctomycetes and their phenomic and genomic characterization uncovers novel biology.</title>
        <authorList>
            <person name="Wiegand S."/>
            <person name="Jogler M."/>
            <person name="Boedeker C."/>
            <person name="Pinto D."/>
            <person name="Vollmers J."/>
            <person name="Rivas-Marin E."/>
            <person name="Kohn T."/>
            <person name="Peeters S.H."/>
            <person name="Heuer A."/>
            <person name="Rast P."/>
            <person name="Oberbeckmann S."/>
            <person name="Bunk B."/>
            <person name="Jeske O."/>
            <person name="Meyerdierks A."/>
            <person name="Storesund J.E."/>
            <person name="Kallscheuer N."/>
            <person name="Luecker S."/>
            <person name="Lage O.M."/>
            <person name="Pohl T."/>
            <person name="Merkel B.J."/>
            <person name="Hornburger P."/>
            <person name="Mueller R.-W."/>
            <person name="Bruemmer F."/>
            <person name="Labrenz M."/>
            <person name="Spormann A.M."/>
            <person name="Op den Camp H."/>
            <person name="Overmann J."/>
            <person name="Amann R."/>
            <person name="Jetten M.S.M."/>
            <person name="Mascher T."/>
            <person name="Medema M.H."/>
            <person name="Devos D.P."/>
            <person name="Kaster A.-K."/>
            <person name="Ovreas L."/>
            <person name="Rohde M."/>
            <person name="Galperin M.Y."/>
            <person name="Jogler C."/>
        </authorList>
    </citation>
    <scope>NUCLEOTIDE SEQUENCE [LARGE SCALE GENOMIC DNA]</scope>
    <source>
        <strain evidence="2 3">OJF2</strain>
    </source>
</reference>
<evidence type="ECO:0000313" key="2">
    <source>
        <dbReference type="EMBL" id="QEH37819.1"/>
    </source>
</evidence>
<dbReference type="InterPro" id="IPR011990">
    <property type="entry name" value="TPR-like_helical_dom_sf"/>
</dbReference>
<dbReference type="RefSeq" id="WP_148597332.1">
    <property type="nucleotide sequence ID" value="NZ_CP042997.1"/>
</dbReference>
<dbReference type="EMBL" id="CP042997">
    <property type="protein sequence ID" value="QEH37819.1"/>
    <property type="molecule type" value="Genomic_DNA"/>
</dbReference>
<name>A0A5B9WC64_9BACT</name>
<dbReference type="SUPFAM" id="SSF48452">
    <property type="entry name" value="TPR-like"/>
    <property type="match status" value="1"/>
</dbReference>
<dbReference type="OrthoDB" id="252170at2"/>
<protein>
    <submittedName>
        <fullName evidence="2">Uncharacterized protein</fullName>
    </submittedName>
</protein>
<feature type="region of interest" description="Disordered" evidence="1">
    <location>
        <begin position="389"/>
        <end position="419"/>
    </location>
</feature>
<organism evidence="2 3">
    <name type="scientific">Aquisphaera giovannonii</name>
    <dbReference type="NCBI Taxonomy" id="406548"/>
    <lineage>
        <taxon>Bacteria</taxon>
        <taxon>Pseudomonadati</taxon>
        <taxon>Planctomycetota</taxon>
        <taxon>Planctomycetia</taxon>
        <taxon>Isosphaerales</taxon>
        <taxon>Isosphaeraceae</taxon>
        <taxon>Aquisphaera</taxon>
    </lineage>
</organism>
<dbReference type="Proteomes" id="UP000324233">
    <property type="component" value="Chromosome"/>
</dbReference>
<accession>A0A5B9WC64</accession>
<feature type="region of interest" description="Disordered" evidence="1">
    <location>
        <begin position="255"/>
        <end position="280"/>
    </location>
</feature>
<dbReference type="Gene3D" id="1.25.40.10">
    <property type="entry name" value="Tetratricopeptide repeat domain"/>
    <property type="match status" value="1"/>
</dbReference>
<evidence type="ECO:0000256" key="1">
    <source>
        <dbReference type="SAM" id="MobiDB-lite"/>
    </source>
</evidence>